<comment type="caution">
    <text evidence="3">The sequence shown here is derived from an EMBL/GenBank/DDBJ whole genome shotgun (WGS) entry which is preliminary data.</text>
</comment>
<dbReference type="RefSeq" id="WP_311857459.1">
    <property type="nucleotide sequence ID" value="NZ_JAUZVT010000002.1"/>
</dbReference>
<keyword evidence="4" id="KW-1185">Reference proteome</keyword>
<sequence>MSRTPGPHHQARLSALSTLVAALIAFGGAASGCSAPSPGPTPGPTPSSSDPGIQVWIHQQRGDEQRRRASVRVENDSPQALEISGIRLIDDRLSGVVVVEGGRVAAGESFDFPLTLPASTCDGGAPERRWELDLADGADRTGILTDALGFLDGLNDRDCLEKALAGSLRVSWGDAVLPASGLGILPLEITPTGTGGDARVVAVQSTPLLQFGSRLTRFAVPDGSALVEVPIEPQRCDPHVVQEDKRGTVFALDVEVDGRSGVVDVPVSDEERGRILSWVAERCDFGG</sequence>
<organism evidence="3 4">
    <name type="scientific">Microbacterium aquilitoris</name>
    <dbReference type="NCBI Taxonomy" id="3067307"/>
    <lineage>
        <taxon>Bacteria</taxon>
        <taxon>Bacillati</taxon>
        <taxon>Actinomycetota</taxon>
        <taxon>Actinomycetes</taxon>
        <taxon>Micrococcales</taxon>
        <taxon>Microbacteriaceae</taxon>
        <taxon>Microbacterium</taxon>
    </lineage>
</organism>
<feature type="region of interest" description="Disordered" evidence="1">
    <location>
        <begin position="33"/>
        <end position="53"/>
    </location>
</feature>
<accession>A0ABU3GJY8</accession>
<evidence type="ECO:0000256" key="1">
    <source>
        <dbReference type="SAM" id="MobiDB-lite"/>
    </source>
</evidence>
<feature type="signal peptide" evidence="2">
    <location>
        <begin position="1"/>
        <end position="30"/>
    </location>
</feature>
<name>A0ABU3GJY8_9MICO</name>
<dbReference type="EMBL" id="JAUZVT010000002">
    <property type="protein sequence ID" value="MDT3330695.1"/>
    <property type="molecule type" value="Genomic_DNA"/>
</dbReference>
<dbReference type="Proteomes" id="UP001262835">
    <property type="component" value="Unassembled WGS sequence"/>
</dbReference>
<evidence type="ECO:0000313" key="4">
    <source>
        <dbReference type="Proteomes" id="UP001262835"/>
    </source>
</evidence>
<protein>
    <recommendedName>
        <fullName evidence="5">Lipoprotein</fullName>
    </recommendedName>
</protein>
<dbReference type="PROSITE" id="PS51257">
    <property type="entry name" value="PROKAR_LIPOPROTEIN"/>
    <property type="match status" value="1"/>
</dbReference>
<feature type="chain" id="PRO_5045292150" description="Lipoprotein" evidence="2">
    <location>
        <begin position="31"/>
        <end position="287"/>
    </location>
</feature>
<evidence type="ECO:0008006" key="5">
    <source>
        <dbReference type="Google" id="ProtNLM"/>
    </source>
</evidence>
<keyword evidence="2" id="KW-0732">Signal</keyword>
<evidence type="ECO:0000313" key="3">
    <source>
        <dbReference type="EMBL" id="MDT3330695.1"/>
    </source>
</evidence>
<evidence type="ECO:0000256" key="2">
    <source>
        <dbReference type="SAM" id="SignalP"/>
    </source>
</evidence>
<proteinExistence type="predicted"/>
<gene>
    <name evidence="3" type="ORF">Q9S78_08420</name>
</gene>
<reference evidence="3 4" key="1">
    <citation type="submission" date="2023-08" db="EMBL/GenBank/DDBJ databases">
        <title>Microbacterium aquilitoris sp. nov. and Microbacterium gwkjibeachense sp. nov., isolated from beach.</title>
        <authorList>
            <person name="Lee S.D."/>
            <person name="Yang H."/>
            <person name="Kim I."/>
        </authorList>
    </citation>
    <scope>NUCLEOTIDE SEQUENCE [LARGE SCALE GENOMIC DNA]</scope>
    <source>
        <strain evidence="3 4">KSW-18</strain>
    </source>
</reference>